<dbReference type="RefSeq" id="WP_222875557.1">
    <property type="nucleotide sequence ID" value="NZ_AP023361.1"/>
</dbReference>
<accession>A0A6S6QN62</accession>
<keyword evidence="3" id="KW-1185">Reference proteome</keyword>
<evidence type="ECO:0008006" key="4">
    <source>
        <dbReference type="Google" id="ProtNLM"/>
    </source>
</evidence>
<dbReference type="KEGG" id="tso:IZ6_26790"/>
<dbReference type="AlphaFoldDB" id="A0A6S6QN62"/>
<evidence type="ECO:0000256" key="1">
    <source>
        <dbReference type="SAM" id="SignalP"/>
    </source>
</evidence>
<evidence type="ECO:0000313" key="3">
    <source>
        <dbReference type="Proteomes" id="UP000515317"/>
    </source>
</evidence>
<keyword evidence="1" id="KW-0732">Signal</keyword>
<evidence type="ECO:0000313" key="2">
    <source>
        <dbReference type="EMBL" id="BCJ91944.1"/>
    </source>
</evidence>
<dbReference type="EMBL" id="AP023361">
    <property type="protein sequence ID" value="BCJ91944.1"/>
    <property type="molecule type" value="Genomic_DNA"/>
</dbReference>
<protein>
    <recommendedName>
        <fullName evidence="4">Thermonuclease family protein</fullName>
    </recommendedName>
</protein>
<dbReference type="Proteomes" id="UP000515317">
    <property type="component" value="Chromosome"/>
</dbReference>
<organism evidence="2 3">
    <name type="scientific">Terrihabitans soli</name>
    <dbReference type="NCBI Taxonomy" id="708113"/>
    <lineage>
        <taxon>Bacteria</taxon>
        <taxon>Pseudomonadati</taxon>
        <taxon>Pseudomonadota</taxon>
        <taxon>Alphaproteobacteria</taxon>
        <taxon>Hyphomicrobiales</taxon>
        <taxon>Terrihabitans</taxon>
    </lineage>
</organism>
<reference evidence="2 3" key="1">
    <citation type="submission" date="2020-08" db="EMBL/GenBank/DDBJ databases">
        <title>Genome sequence of Rhizobiales bacterium strain IZ6.</title>
        <authorList>
            <person name="Nakai R."/>
            <person name="Naganuma T."/>
        </authorList>
    </citation>
    <scope>NUCLEOTIDE SEQUENCE [LARGE SCALE GENOMIC DNA]</scope>
    <source>
        <strain evidence="2 3">IZ6</strain>
    </source>
</reference>
<proteinExistence type="predicted"/>
<gene>
    <name evidence="2" type="ORF">IZ6_26790</name>
</gene>
<name>A0A6S6QN62_9HYPH</name>
<sequence>MMSRAVLVLIALLAPASFAAAEEAPIRNISPRITVPVGPGNWVDYEKLKPPPEAARIKLQQIKVLRDGRLVIDSTVSSLEGIRLIEPKRICETPLNRKWACGVRAFMAWRAYFSKGVSCDVEGERASCRKGNEDAGVTLLAGGWAEPASGDNNEARRSAFQSAQDRHFGIFASVIP</sequence>
<feature type="signal peptide" evidence="1">
    <location>
        <begin position="1"/>
        <end position="19"/>
    </location>
</feature>
<feature type="chain" id="PRO_5028370441" description="Thermonuclease family protein" evidence="1">
    <location>
        <begin position="20"/>
        <end position="176"/>
    </location>
</feature>